<dbReference type="PROSITE" id="PS00237">
    <property type="entry name" value="G_PROTEIN_RECEP_F1_1"/>
    <property type="match status" value="1"/>
</dbReference>
<dbReference type="GO" id="GO:0007187">
    <property type="term" value="P:G protein-coupled receptor signaling pathway, coupled to cyclic nucleotide second messenger"/>
    <property type="evidence" value="ECO:0007669"/>
    <property type="project" value="TreeGrafter"/>
</dbReference>
<feature type="transmembrane region" description="Helical" evidence="10">
    <location>
        <begin position="36"/>
        <end position="69"/>
    </location>
</feature>
<evidence type="ECO:0000256" key="1">
    <source>
        <dbReference type="ARBA" id="ARBA00004651"/>
    </source>
</evidence>
<keyword evidence="8 9" id="KW-0807">Transducer</keyword>
<evidence type="ECO:0000256" key="3">
    <source>
        <dbReference type="ARBA" id="ARBA00022692"/>
    </source>
</evidence>
<evidence type="ECO:0000256" key="4">
    <source>
        <dbReference type="ARBA" id="ARBA00022989"/>
    </source>
</evidence>
<feature type="transmembrane region" description="Helical" evidence="10">
    <location>
        <begin position="281"/>
        <end position="303"/>
    </location>
</feature>
<dbReference type="GO" id="GO:0030425">
    <property type="term" value="C:dendrite"/>
    <property type="evidence" value="ECO:0007669"/>
    <property type="project" value="TreeGrafter"/>
</dbReference>
<comment type="subcellular location">
    <subcellularLocation>
        <location evidence="1">Cell membrane</location>
        <topology evidence="1">Multi-pass membrane protein</topology>
    </subcellularLocation>
</comment>
<keyword evidence="6 10" id="KW-0472">Membrane</keyword>
<dbReference type="EMBL" id="UYYG01001155">
    <property type="protein sequence ID" value="VDN56408.1"/>
    <property type="molecule type" value="Genomic_DNA"/>
</dbReference>
<comment type="similarity">
    <text evidence="9">Belongs to the G-protein coupled receptor 1 family.</text>
</comment>
<gene>
    <name evidence="12" type="ORF">DME_LOCUS6381</name>
</gene>
<dbReference type="PRINTS" id="PR00237">
    <property type="entry name" value="GPCRRHODOPSN"/>
</dbReference>
<dbReference type="Proteomes" id="UP000038040">
    <property type="component" value="Unplaced"/>
</dbReference>
<evidence type="ECO:0000313" key="15">
    <source>
        <dbReference type="WBParaSite" id="DME_0000202101-mRNA-1"/>
    </source>
</evidence>
<evidence type="ECO:0000313" key="13">
    <source>
        <dbReference type="Proteomes" id="UP000038040"/>
    </source>
</evidence>
<evidence type="ECO:0000256" key="10">
    <source>
        <dbReference type="SAM" id="Phobius"/>
    </source>
</evidence>
<feature type="transmembrane region" description="Helical" evidence="10">
    <location>
        <begin position="117"/>
        <end position="138"/>
    </location>
</feature>
<reference evidence="15" key="1">
    <citation type="submission" date="2017-02" db="UniProtKB">
        <authorList>
            <consortium name="WormBaseParasite"/>
        </authorList>
    </citation>
    <scope>IDENTIFICATION</scope>
</reference>
<dbReference type="AlphaFoldDB" id="A0A0N4U5A8"/>
<keyword evidence="4 10" id="KW-1133">Transmembrane helix</keyword>
<dbReference type="SUPFAM" id="SSF81321">
    <property type="entry name" value="Family A G protein-coupled receptor-like"/>
    <property type="match status" value="1"/>
</dbReference>
<dbReference type="GO" id="GO:0005886">
    <property type="term" value="C:plasma membrane"/>
    <property type="evidence" value="ECO:0007669"/>
    <property type="project" value="UniProtKB-SubCell"/>
</dbReference>
<dbReference type="PANTHER" id="PTHR24247:SF202">
    <property type="entry name" value="5-HYDROXYTRYPTAMINE RECEPTOR 1"/>
    <property type="match status" value="1"/>
</dbReference>
<dbReference type="SMART" id="SM01381">
    <property type="entry name" value="7TM_GPCR_Srsx"/>
    <property type="match status" value="1"/>
</dbReference>
<dbReference type="STRING" id="318479.A0A0N4U5A8"/>
<accession>A0A0N4U5A8</accession>
<feature type="domain" description="G-protein coupled receptors family 1 profile" evidence="11">
    <location>
        <begin position="59"/>
        <end position="331"/>
    </location>
</feature>
<evidence type="ECO:0000256" key="7">
    <source>
        <dbReference type="ARBA" id="ARBA00023170"/>
    </source>
</evidence>
<dbReference type="GO" id="GO:0030594">
    <property type="term" value="F:neurotransmitter receptor activity"/>
    <property type="evidence" value="ECO:0007669"/>
    <property type="project" value="TreeGrafter"/>
</dbReference>
<dbReference type="Pfam" id="PF00001">
    <property type="entry name" value="7tm_1"/>
    <property type="match status" value="1"/>
</dbReference>
<keyword evidence="5 9" id="KW-0297">G-protein coupled receptor</keyword>
<dbReference type="Proteomes" id="UP000274756">
    <property type="component" value="Unassembled WGS sequence"/>
</dbReference>
<dbReference type="GO" id="GO:0004993">
    <property type="term" value="F:G protein-coupled serotonin receptor activity"/>
    <property type="evidence" value="ECO:0007669"/>
    <property type="project" value="TreeGrafter"/>
</dbReference>
<dbReference type="GO" id="GO:0007268">
    <property type="term" value="P:chemical synaptic transmission"/>
    <property type="evidence" value="ECO:0007669"/>
    <property type="project" value="TreeGrafter"/>
</dbReference>
<keyword evidence="3 9" id="KW-0812">Transmembrane</keyword>
<evidence type="ECO:0000256" key="6">
    <source>
        <dbReference type="ARBA" id="ARBA00023136"/>
    </source>
</evidence>
<keyword evidence="2" id="KW-1003">Cell membrane</keyword>
<evidence type="ECO:0000256" key="5">
    <source>
        <dbReference type="ARBA" id="ARBA00023040"/>
    </source>
</evidence>
<evidence type="ECO:0000256" key="2">
    <source>
        <dbReference type="ARBA" id="ARBA00022475"/>
    </source>
</evidence>
<dbReference type="InterPro" id="IPR017452">
    <property type="entry name" value="GPCR_Rhodpsn_7TM"/>
</dbReference>
<evidence type="ECO:0000256" key="9">
    <source>
        <dbReference type="RuleBase" id="RU000688"/>
    </source>
</evidence>
<dbReference type="WBParaSite" id="DME_0000202101-mRNA-1">
    <property type="protein sequence ID" value="DME_0000202101-mRNA-1"/>
    <property type="gene ID" value="DME_0000202101"/>
</dbReference>
<dbReference type="PANTHER" id="PTHR24247">
    <property type="entry name" value="5-HYDROXYTRYPTAMINE RECEPTOR"/>
    <property type="match status" value="1"/>
</dbReference>
<organism evidence="13 15">
    <name type="scientific">Dracunculus medinensis</name>
    <name type="common">Guinea worm</name>
    <dbReference type="NCBI Taxonomy" id="318479"/>
    <lineage>
        <taxon>Eukaryota</taxon>
        <taxon>Metazoa</taxon>
        <taxon>Ecdysozoa</taxon>
        <taxon>Nematoda</taxon>
        <taxon>Chromadorea</taxon>
        <taxon>Rhabditida</taxon>
        <taxon>Spirurina</taxon>
        <taxon>Dracunculoidea</taxon>
        <taxon>Dracunculidae</taxon>
        <taxon>Dracunculus</taxon>
    </lineage>
</organism>
<evidence type="ECO:0000313" key="14">
    <source>
        <dbReference type="Proteomes" id="UP000274756"/>
    </source>
</evidence>
<keyword evidence="7 9" id="KW-0675">Receptor</keyword>
<protein>
    <submittedName>
        <fullName evidence="15">G_PROTEIN_RECEP_F1_2 domain-containing protein</fullName>
    </submittedName>
</protein>
<dbReference type="Gene3D" id="1.20.1070.10">
    <property type="entry name" value="Rhodopsin 7-helix transmembrane proteins"/>
    <property type="match status" value="1"/>
</dbReference>
<keyword evidence="14" id="KW-1185">Reference proteome</keyword>
<reference evidence="12 14" key="2">
    <citation type="submission" date="2018-11" db="EMBL/GenBank/DDBJ databases">
        <authorList>
            <consortium name="Pathogen Informatics"/>
        </authorList>
    </citation>
    <scope>NUCLEOTIDE SEQUENCE [LARGE SCALE GENOMIC DNA]</scope>
</reference>
<feature type="transmembrane region" description="Helical" evidence="10">
    <location>
        <begin position="200"/>
        <end position="219"/>
    </location>
</feature>
<feature type="transmembrane region" description="Helical" evidence="10">
    <location>
        <begin position="159"/>
        <end position="180"/>
    </location>
</feature>
<name>A0A0N4U5A8_DRAME</name>
<dbReference type="GO" id="GO:0045202">
    <property type="term" value="C:synapse"/>
    <property type="evidence" value="ECO:0007669"/>
    <property type="project" value="GOC"/>
</dbReference>
<evidence type="ECO:0000259" key="11">
    <source>
        <dbReference type="PROSITE" id="PS50262"/>
    </source>
</evidence>
<proteinExistence type="inferred from homology"/>
<dbReference type="OrthoDB" id="5951059at2759"/>
<dbReference type="InterPro" id="IPR000276">
    <property type="entry name" value="GPCR_Rhodpsn"/>
</dbReference>
<feature type="transmembrane region" description="Helical" evidence="10">
    <location>
        <begin position="81"/>
        <end position="105"/>
    </location>
</feature>
<feature type="transmembrane region" description="Helical" evidence="10">
    <location>
        <begin position="315"/>
        <end position="334"/>
    </location>
</feature>
<evidence type="ECO:0000313" key="12">
    <source>
        <dbReference type="EMBL" id="VDN56408.1"/>
    </source>
</evidence>
<sequence>MANLNKFLEKLNLSFKMSTIHTNNTLIGSLLKCADFYTVTFAVFICIITVTMIIATLVGNALVIIAVLIVRKLKQPCNLLLVSLAVSDFCVGLIVMPIAVIDIFYENWILGEIICRLWTSADLTLCTASIINLCMISVDRYCAVSRPLRYATQRTTRRILSYIAIVWIVALIVSISPIVIWPAKHIEGTCQVNQNPVYQIYATIIAFYAPTLIMIILYAKMWLAAKRLTDQDRNFIKAMPNTANGKKPKKKQRPLNLLQKIRFVNNVWTPEKTEGKARKTLGVIMSVFIFCWVPFFLIALFKPHGLSPPGWLDTLTLWLGYSNSLLNPLIYCKYNKDFRIPFREMLCCRFRTLHSVMRKESFKSKYGPVRYF</sequence>
<evidence type="ECO:0000256" key="8">
    <source>
        <dbReference type="ARBA" id="ARBA00023224"/>
    </source>
</evidence>
<dbReference type="CDD" id="cd15329">
    <property type="entry name" value="7tmA_5-HT7"/>
    <property type="match status" value="1"/>
</dbReference>
<dbReference type="PROSITE" id="PS50262">
    <property type="entry name" value="G_PROTEIN_RECEP_F1_2"/>
    <property type="match status" value="1"/>
</dbReference>